<accession>A0AAV4ALU7</accession>
<evidence type="ECO:0000313" key="1">
    <source>
        <dbReference type="EMBL" id="GFO07758.1"/>
    </source>
</evidence>
<name>A0AAV4ALU7_9GAST</name>
<evidence type="ECO:0000313" key="2">
    <source>
        <dbReference type="Proteomes" id="UP000735302"/>
    </source>
</evidence>
<proteinExistence type="predicted"/>
<organism evidence="1 2">
    <name type="scientific">Plakobranchus ocellatus</name>
    <dbReference type="NCBI Taxonomy" id="259542"/>
    <lineage>
        <taxon>Eukaryota</taxon>
        <taxon>Metazoa</taxon>
        <taxon>Spiralia</taxon>
        <taxon>Lophotrochozoa</taxon>
        <taxon>Mollusca</taxon>
        <taxon>Gastropoda</taxon>
        <taxon>Heterobranchia</taxon>
        <taxon>Euthyneura</taxon>
        <taxon>Panpulmonata</taxon>
        <taxon>Sacoglossa</taxon>
        <taxon>Placobranchoidea</taxon>
        <taxon>Plakobranchidae</taxon>
        <taxon>Plakobranchus</taxon>
    </lineage>
</organism>
<dbReference type="AlphaFoldDB" id="A0AAV4ALU7"/>
<dbReference type="EMBL" id="BLXT01003909">
    <property type="protein sequence ID" value="GFO07758.1"/>
    <property type="molecule type" value="Genomic_DNA"/>
</dbReference>
<sequence>MISTSIAASTTKEGKIEAATVFTSVYTSTASTSTSSTSIVAEIVTPSPSMSPKTNDFSHQTITNCRNVTVVLGRSAEKPSSLSKCNMSDLQFITPKGLQHLLQTAPSTLQVHCPPATKSSYSCIELPKAKGVDGDVELEFRIDAITTMKMLDSTLQHDCRQRILFKEF</sequence>
<dbReference type="Proteomes" id="UP000735302">
    <property type="component" value="Unassembled WGS sequence"/>
</dbReference>
<gene>
    <name evidence="1" type="ORF">PoB_003426300</name>
</gene>
<comment type="caution">
    <text evidence="1">The sequence shown here is derived from an EMBL/GenBank/DDBJ whole genome shotgun (WGS) entry which is preliminary data.</text>
</comment>
<keyword evidence="2" id="KW-1185">Reference proteome</keyword>
<protein>
    <submittedName>
        <fullName evidence="1">Uncharacterized protein</fullName>
    </submittedName>
</protein>
<reference evidence="1 2" key="1">
    <citation type="journal article" date="2021" name="Elife">
        <title>Chloroplast acquisition without the gene transfer in kleptoplastic sea slugs, Plakobranchus ocellatus.</title>
        <authorList>
            <person name="Maeda T."/>
            <person name="Takahashi S."/>
            <person name="Yoshida T."/>
            <person name="Shimamura S."/>
            <person name="Takaki Y."/>
            <person name="Nagai Y."/>
            <person name="Toyoda A."/>
            <person name="Suzuki Y."/>
            <person name="Arimoto A."/>
            <person name="Ishii H."/>
            <person name="Satoh N."/>
            <person name="Nishiyama T."/>
            <person name="Hasebe M."/>
            <person name="Maruyama T."/>
            <person name="Minagawa J."/>
            <person name="Obokata J."/>
            <person name="Shigenobu S."/>
        </authorList>
    </citation>
    <scope>NUCLEOTIDE SEQUENCE [LARGE SCALE GENOMIC DNA]</scope>
</reference>